<dbReference type="Proteomes" id="UP000315295">
    <property type="component" value="Unassembled WGS sequence"/>
</dbReference>
<keyword evidence="3" id="KW-1185">Reference proteome</keyword>
<dbReference type="AlphaFoldDB" id="A0A540LD58"/>
<reference evidence="2 3" key="1">
    <citation type="journal article" date="2019" name="G3 (Bethesda)">
        <title>Sequencing of a Wild Apple (Malus baccata) Genome Unravels the Differences Between Cultivated and Wild Apple Species Regarding Disease Resistance and Cold Tolerance.</title>
        <authorList>
            <person name="Chen X."/>
        </authorList>
    </citation>
    <scope>NUCLEOTIDE SEQUENCE [LARGE SCALE GENOMIC DNA]</scope>
    <source>
        <strain evidence="3">cv. Shandingzi</strain>
        <tissue evidence="2">Leaves</tissue>
    </source>
</reference>
<protein>
    <submittedName>
        <fullName evidence="2">Uncharacterized protein</fullName>
    </submittedName>
</protein>
<sequence>MTTLFLFLQCFHNHIHFKLESSCRSSAIHVTLLNTQRKTPTDSAILHTPMYLQETDYKFRNHKKYNKTARKPHQECRAEISPEKIPYHKADTTENKETDNLLNLQELSTPEKGTRSNGKYRTQRANLRTLLRRKK</sequence>
<dbReference type="EMBL" id="VIEB01000644">
    <property type="protein sequence ID" value="TQD84289.1"/>
    <property type="molecule type" value="Genomic_DNA"/>
</dbReference>
<accession>A0A540LD58</accession>
<feature type="region of interest" description="Disordered" evidence="1">
    <location>
        <begin position="66"/>
        <end position="121"/>
    </location>
</feature>
<proteinExistence type="predicted"/>
<organism evidence="2 3">
    <name type="scientific">Malus baccata</name>
    <name type="common">Siberian crab apple</name>
    <name type="synonym">Pyrus baccata</name>
    <dbReference type="NCBI Taxonomy" id="106549"/>
    <lineage>
        <taxon>Eukaryota</taxon>
        <taxon>Viridiplantae</taxon>
        <taxon>Streptophyta</taxon>
        <taxon>Embryophyta</taxon>
        <taxon>Tracheophyta</taxon>
        <taxon>Spermatophyta</taxon>
        <taxon>Magnoliopsida</taxon>
        <taxon>eudicotyledons</taxon>
        <taxon>Gunneridae</taxon>
        <taxon>Pentapetalae</taxon>
        <taxon>rosids</taxon>
        <taxon>fabids</taxon>
        <taxon>Rosales</taxon>
        <taxon>Rosaceae</taxon>
        <taxon>Amygdaloideae</taxon>
        <taxon>Maleae</taxon>
        <taxon>Malus</taxon>
    </lineage>
</organism>
<evidence type="ECO:0000313" key="3">
    <source>
        <dbReference type="Proteomes" id="UP000315295"/>
    </source>
</evidence>
<comment type="caution">
    <text evidence="2">The sequence shown here is derived from an EMBL/GenBank/DDBJ whole genome shotgun (WGS) entry which is preliminary data.</text>
</comment>
<evidence type="ECO:0000256" key="1">
    <source>
        <dbReference type="SAM" id="MobiDB-lite"/>
    </source>
</evidence>
<feature type="compositionally biased region" description="Basic and acidic residues" evidence="1">
    <location>
        <begin position="72"/>
        <end position="99"/>
    </location>
</feature>
<name>A0A540LD58_MALBA</name>
<gene>
    <name evidence="2" type="ORF">C1H46_030155</name>
</gene>
<evidence type="ECO:0000313" key="2">
    <source>
        <dbReference type="EMBL" id="TQD84289.1"/>
    </source>
</evidence>